<dbReference type="GO" id="GO:0043161">
    <property type="term" value="P:proteasome-mediated ubiquitin-dependent protein catabolic process"/>
    <property type="evidence" value="ECO:0007669"/>
    <property type="project" value="InterPro"/>
</dbReference>
<dbReference type="PROSITE" id="PS51476">
    <property type="entry name" value="PROTEASOME_BETA_2"/>
    <property type="match status" value="1"/>
</dbReference>
<dbReference type="PANTHER" id="PTHR32194:SF10">
    <property type="entry name" value="PROTEASOME SUBUNIT BETA TYPE-3"/>
    <property type="match status" value="1"/>
</dbReference>
<dbReference type="InterPro" id="IPR033811">
    <property type="entry name" value="Proteasome_beta_3"/>
</dbReference>
<comment type="subunit">
    <text evidence="4">Component of the proteasome complex.</text>
</comment>
<dbReference type="STRING" id="6182.A0A4Z2D5V3"/>
<evidence type="ECO:0000256" key="3">
    <source>
        <dbReference type="ARBA" id="ARBA00023242"/>
    </source>
</evidence>
<dbReference type="InterPro" id="IPR016050">
    <property type="entry name" value="Proteasome_bsu_CS"/>
</dbReference>
<dbReference type="Gene3D" id="3.60.20.10">
    <property type="entry name" value="Glutamine Phosphoribosylpyrophosphate, subunit 1, domain 1"/>
    <property type="match status" value="1"/>
</dbReference>
<dbReference type="PANTHER" id="PTHR32194">
    <property type="entry name" value="METALLOPROTEASE TLDD"/>
    <property type="match status" value="1"/>
</dbReference>
<dbReference type="InterPro" id="IPR001353">
    <property type="entry name" value="Proteasome_sua/b"/>
</dbReference>
<keyword evidence="7" id="KW-1185">Reference proteome</keyword>
<dbReference type="InterPro" id="IPR023333">
    <property type="entry name" value="Proteasome_suB-type"/>
</dbReference>
<dbReference type="PROSITE" id="PS00854">
    <property type="entry name" value="PROTEASOME_BETA_1"/>
    <property type="match status" value="1"/>
</dbReference>
<comment type="subcellular location">
    <subcellularLocation>
        <location evidence="4">Cytoplasm</location>
    </subcellularLocation>
    <subcellularLocation>
        <location evidence="4">Nucleus</location>
    </subcellularLocation>
</comment>
<keyword evidence="5" id="KW-1133">Transmembrane helix</keyword>
<organism evidence="6 7">
    <name type="scientific">Schistosoma japonicum</name>
    <name type="common">Blood fluke</name>
    <dbReference type="NCBI Taxonomy" id="6182"/>
    <lineage>
        <taxon>Eukaryota</taxon>
        <taxon>Metazoa</taxon>
        <taxon>Spiralia</taxon>
        <taxon>Lophotrochozoa</taxon>
        <taxon>Platyhelminthes</taxon>
        <taxon>Trematoda</taxon>
        <taxon>Digenea</taxon>
        <taxon>Strigeidida</taxon>
        <taxon>Schistosomatoidea</taxon>
        <taxon>Schistosomatidae</taxon>
        <taxon>Schistosoma</taxon>
    </lineage>
</organism>
<dbReference type="Proteomes" id="UP000311919">
    <property type="component" value="Unassembled WGS sequence"/>
</dbReference>
<comment type="caution">
    <text evidence="6">The sequence shown here is derived from an EMBL/GenBank/DDBJ whole genome shotgun (WGS) entry which is preliminary data.</text>
</comment>
<keyword evidence="5" id="KW-0472">Membrane</keyword>
<keyword evidence="3 4" id="KW-0539">Nucleus</keyword>
<dbReference type="OrthoDB" id="204949at2759"/>
<reference evidence="6 7" key="1">
    <citation type="submission" date="2019-03" db="EMBL/GenBank/DDBJ databases">
        <title>An improved genome assembly of the fluke Schistosoma japonicum.</title>
        <authorList>
            <person name="Hu W."/>
            <person name="Luo F."/>
            <person name="Yin M."/>
            <person name="Mo X."/>
            <person name="Sun C."/>
            <person name="Wu Q."/>
            <person name="Zhu B."/>
            <person name="Xiang M."/>
            <person name="Wang J."/>
            <person name="Wang Y."/>
            <person name="Zhang T."/>
            <person name="Xu B."/>
            <person name="Zheng H."/>
            <person name="Feng Z."/>
        </authorList>
    </citation>
    <scope>NUCLEOTIDE SEQUENCE [LARGE SCALE GENOMIC DNA]</scope>
    <source>
        <strain evidence="6">HuSjv2</strain>
        <tissue evidence="6">Worms</tissue>
    </source>
</reference>
<feature type="transmembrane region" description="Helical" evidence="5">
    <location>
        <begin position="159"/>
        <end position="182"/>
    </location>
</feature>
<dbReference type="EMBL" id="SKCS01000282">
    <property type="protein sequence ID" value="TNN11859.1"/>
    <property type="molecule type" value="Genomic_DNA"/>
</dbReference>
<evidence type="ECO:0000256" key="5">
    <source>
        <dbReference type="SAM" id="Phobius"/>
    </source>
</evidence>
<keyword evidence="2 4" id="KW-0647">Proteasome</keyword>
<comment type="function">
    <text evidence="4">Component of the proteasome, a multicatalytic proteinase complex which is characterized by its ability to cleave peptides with Arg, Phe, Tyr, Leu, and Glu adjacent to the leaving group at neutral or slightly basic pH. The proteasome has an ATP-dependent proteolytic activity.</text>
</comment>
<dbReference type="GO" id="GO:0005634">
    <property type="term" value="C:nucleus"/>
    <property type="evidence" value="ECO:0007669"/>
    <property type="project" value="UniProtKB-SubCell"/>
</dbReference>
<name>A0A4Z2D5V3_SCHJA</name>
<proteinExistence type="inferred from homology"/>
<protein>
    <recommendedName>
        <fullName evidence="4">Proteasome subunit beta</fullName>
    </recommendedName>
</protein>
<evidence type="ECO:0000313" key="6">
    <source>
        <dbReference type="EMBL" id="TNN11859.1"/>
    </source>
</evidence>
<evidence type="ECO:0000313" key="7">
    <source>
        <dbReference type="Proteomes" id="UP000311919"/>
    </source>
</evidence>
<gene>
    <name evidence="6" type="ORF">EWB00_004333</name>
</gene>
<comment type="similarity">
    <text evidence="4">Belongs to the peptidase T1B family.</text>
</comment>
<evidence type="ECO:0000256" key="1">
    <source>
        <dbReference type="ARBA" id="ARBA00022490"/>
    </source>
</evidence>
<dbReference type="SUPFAM" id="SSF56235">
    <property type="entry name" value="N-terminal nucleophile aminohydrolases (Ntn hydrolases)"/>
    <property type="match status" value="1"/>
</dbReference>
<evidence type="ECO:0000256" key="4">
    <source>
        <dbReference type="RuleBase" id="RU004203"/>
    </source>
</evidence>
<accession>A0A4Z2D5V3</accession>
<dbReference type="CDD" id="cd03759">
    <property type="entry name" value="proteasome_beta_type_3"/>
    <property type="match status" value="1"/>
</dbReference>
<dbReference type="GO" id="GO:0005737">
    <property type="term" value="C:cytoplasm"/>
    <property type="evidence" value="ECO:0007669"/>
    <property type="project" value="UniProtKB-SubCell"/>
</dbReference>
<evidence type="ECO:0000256" key="2">
    <source>
        <dbReference type="ARBA" id="ARBA00022942"/>
    </source>
</evidence>
<keyword evidence="5" id="KW-0812">Transmembrane</keyword>
<dbReference type="AlphaFoldDB" id="A0A4Z2D5V3"/>
<dbReference type="GO" id="GO:0019774">
    <property type="term" value="C:proteasome core complex, beta-subunit complex"/>
    <property type="evidence" value="ECO:0007669"/>
    <property type="project" value="InterPro"/>
</dbReference>
<keyword evidence="1 4" id="KW-0963">Cytoplasm</keyword>
<dbReference type="Pfam" id="PF00227">
    <property type="entry name" value="Proteasome"/>
    <property type="match status" value="1"/>
</dbReference>
<sequence length="210" mass="23873">MSILAHNGSAVIGMSGKDCAAIACDLRFGVNLQTISTDFTKVYSLGPRLYVGFPGLATDNQTVFQRLQFRKNMYELRENRTIKPQTITTMLSNLLYERRFGPYFVEPVVAGIDHTTSKPYVACMDLIGCVCEANDFVVSGTCTEQMYGMCETLWEENMVGYYTLIIKYPFCSITFSPIYVLLCRRYFHFRTFIHSFNGNSGYRIVYSALS</sequence>
<dbReference type="InterPro" id="IPR029055">
    <property type="entry name" value="Ntn_hydrolases_N"/>
</dbReference>